<dbReference type="Proteomes" id="UP001064262">
    <property type="component" value="Unassembled WGS sequence"/>
</dbReference>
<evidence type="ECO:0000313" key="1">
    <source>
        <dbReference type="EMBL" id="MCU5778949.1"/>
    </source>
</evidence>
<organism evidence="1 2">
    <name type="scientific">Winslowiella arboricola</name>
    <dbReference type="NCBI Taxonomy" id="2978220"/>
    <lineage>
        <taxon>Bacteria</taxon>
        <taxon>Pseudomonadati</taxon>
        <taxon>Pseudomonadota</taxon>
        <taxon>Gammaproteobacteria</taxon>
        <taxon>Enterobacterales</taxon>
        <taxon>Erwiniaceae</taxon>
        <taxon>Winslowiella</taxon>
    </lineage>
</organism>
<evidence type="ECO:0000313" key="2">
    <source>
        <dbReference type="Proteomes" id="UP001064262"/>
    </source>
</evidence>
<dbReference type="AlphaFoldDB" id="A0A9J6PTD8"/>
<reference evidence="1" key="1">
    <citation type="submission" date="2022-09" db="EMBL/GenBank/DDBJ databases">
        <title>Winslowiella arboricola sp. nov., isolated from bleeding cankers on broadleaf hosts.</title>
        <authorList>
            <person name="Brady C."/>
            <person name="Kaur S."/>
            <person name="Crampton B."/>
            <person name="Maddock D."/>
            <person name="Arnold D."/>
            <person name="Denman S."/>
        </authorList>
    </citation>
    <scope>NUCLEOTIDE SEQUENCE</scope>
    <source>
        <strain evidence="1">BAC 15a-03b</strain>
    </source>
</reference>
<protein>
    <submittedName>
        <fullName evidence="1">Uncharacterized protein</fullName>
    </submittedName>
</protein>
<dbReference type="EMBL" id="JAODIM010000042">
    <property type="protein sequence ID" value="MCU5778949.1"/>
    <property type="molecule type" value="Genomic_DNA"/>
</dbReference>
<proteinExistence type="predicted"/>
<dbReference type="RefSeq" id="WP_267143682.1">
    <property type="nucleotide sequence ID" value="NZ_JAODIL010000078.1"/>
</dbReference>
<sequence>MQQRYFIATHAAPLRIVRVHHKGCPLLDTCSNVRFIGTFNSLRYAKQYSLIHLGIGEGCVDCALNEQRSLIKQ</sequence>
<accession>A0A9J6PTD8</accession>
<name>A0A9J6PTD8_9GAMM</name>
<comment type="caution">
    <text evidence="1">The sequence shown here is derived from an EMBL/GenBank/DDBJ whole genome shotgun (WGS) entry which is preliminary data.</text>
</comment>
<keyword evidence="2" id="KW-1185">Reference proteome</keyword>
<gene>
    <name evidence="1" type="ORF">N5923_15775</name>
</gene>